<protein>
    <submittedName>
        <fullName evidence="1">HutD family protein</fullName>
    </submittedName>
</protein>
<dbReference type="Gene3D" id="2.60.120.10">
    <property type="entry name" value="Jelly Rolls"/>
    <property type="match status" value="1"/>
</dbReference>
<comment type="caution">
    <text evidence="1">The sequence shown here is derived from an EMBL/GenBank/DDBJ whole genome shotgun (WGS) entry which is preliminary data.</text>
</comment>
<dbReference type="RefSeq" id="WP_344366958.1">
    <property type="nucleotide sequence ID" value="NZ_BAAAQB010000037.1"/>
</dbReference>
<keyword evidence="2" id="KW-1185">Reference proteome</keyword>
<dbReference type="EMBL" id="BAAAQB010000037">
    <property type="protein sequence ID" value="GAA2140421.1"/>
    <property type="molecule type" value="Genomic_DNA"/>
</dbReference>
<reference evidence="2" key="1">
    <citation type="journal article" date="2019" name="Int. J. Syst. Evol. Microbiol.">
        <title>The Global Catalogue of Microorganisms (GCM) 10K type strain sequencing project: providing services to taxonomists for standard genome sequencing and annotation.</title>
        <authorList>
            <consortium name="The Broad Institute Genomics Platform"/>
            <consortium name="The Broad Institute Genome Sequencing Center for Infectious Disease"/>
            <person name="Wu L."/>
            <person name="Ma J."/>
        </authorList>
    </citation>
    <scope>NUCLEOTIDE SEQUENCE [LARGE SCALE GENOMIC DNA]</scope>
    <source>
        <strain evidence="2">JCM 15921</strain>
    </source>
</reference>
<dbReference type="InterPro" id="IPR011051">
    <property type="entry name" value="RmlC_Cupin_sf"/>
</dbReference>
<name>A0ABP5L1M5_9MICC</name>
<gene>
    <name evidence="1" type="ORF">GCM10009825_28140</name>
</gene>
<dbReference type="SUPFAM" id="SSF51182">
    <property type="entry name" value="RmlC-like cupins"/>
    <property type="match status" value="1"/>
</dbReference>
<dbReference type="Proteomes" id="UP001500102">
    <property type="component" value="Unassembled WGS sequence"/>
</dbReference>
<sequence>MPKRSIVRTPRLHRIPWKNGGGTTREVAVFPGGAGPDTFRWRLSLADIVKDAAFSNFRGTDRHFLLATPGNLSMVVDGARRTAAYGRTEAFPGEADVSVKLSSGPTSVINLITARADCTGDVSVDRLDGPLIPQPYAVAWALLDGTAWDDSGEQLEPLDFLMCGPGAEGIHFNEALMATLFVLPRDKGGEQA</sequence>
<dbReference type="PANTHER" id="PTHR37943">
    <property type="entry name" value="PROTEIN VES"/>
    <property type="match status" value="1"/>
</dbReference>
<dbReference type="InterPro" id="IPR010282">
    <property type="entry name" value="Uncharacterised_HutD/Ves"/>
</dbReference>
<dbReference type="PANTHER" id="PTHR37943:SF1">
    <property type="entry name" value="PROTEIN VES"/>
    <property type="match status" value="1"/>
</dbReference>
<evidence type="ECO:0000313" key="2">
    <source>
        <dbReference type="Proteomes" id="UP001500102"/>
    </source>
</evidence>
<proteinExistence type="predicted"/>
<dbReference type="InterPro" id="IPR014710">
    <property type="entry name" value="RmlC-like_jellyroll"/>
</dbReference>
<evidence type="ECO:0000313" key="1">
    <source>
        <dbReference type="EMBL" id="GAA2140421.1"/>
    </source>
</evidence>
<accession>A0ABP5L1M5</accession>
<organism evidence="1 2">
    <name type="scientific">Arthrobacter humicola</name>
    <dbReference type="NCBI Taxonomy" id="409291"/>
    <lineage>
        <taxon>Bacteria</taxon>
        <taxon>Bacillati</taxon>
        <taxon>Actinomycetota</taxon>
        <taxon>Actinomycetes</taxon>
        <taxon>Micrococcales</taxon>
        <taxon>Micrococcaceae</taxon>
        <taxon>Arthrobacter</taxon>
    </lineage>
</organism>
<dbReference type="Pfam" id="PF05962">
    <property type="entry name" value="HutD"/>
    <property type="match status" value="1"/>
</dbReference>